<evidence type="ECO:0000313" key="1">
    <source>
        <dbReference type="EMBL" id="MEQ3509833.1"/>
    </source>
</evidence>
<reference evidence="1 2" key="1">
    <citation type="submission" date="2024-05" db="EMBL/GenBank/DDBJ databases">
        <authorList>
            <person name="Matzinger S.R."/>
            <person name="Bankers L."/>
            <person name="Rossheim A."/>
            <person name="Hetherington-Rauth M.C."/>
            <person name="Smith A."/>
            <person name="Baird S."/>
            <person name="Polanco D."/>
        </authorList>
    </citation>
    <scope>NUCLEOTIDE SEQUENCE [LARGE SCALE GENOMIC DNA]</scope>
    <source>
        <strain evidence="1 2">2024CJ-00066</strain>
    </source>
</reference>
<evidence type="ECO:0000313" key="2">
    <source>
        <dbReference type="Proteomes" id="UP001447151"/>
    </source>
</evidence>
<gene>
    <name evidence="1" type="ORF">ABM124_00535</name>
</gene>
<name>A0ABV1JIF1_NEIPO</name>
<dbReference type="EMBL" id="JBECZB010000001">
    <property type="protein sequence ID" value="MEQ3509833.1"/>
    <property type="molecule type" value="Genomic_DNA"/>
</dbReference>
<sequence length="44" mass="4839">MPSESHTDFRRHYIDARHNTRNAGIRIGLPASVGYFRAGGVPSA</sequence>
<dbReference type="RefSeq" id="WP_257391918.1">
    <property type="nucleotide sequence ID" value="NZ_JBECZB010000001.1"/>
</dbReference>
<dbReference type="Proteomes" id="UP001447151">
    <property type="component" value="Unassembled WGS sequence"/>
</dbReference>
<organism evidence="1 2">
    <name type="scientific">Neisseria polysaccharea</name>
    <dbReference type="NCBI Taxonomy" id="489"/>
    <lineage>
        <taxon>Bacteria</taxon>
        <taxon>Pseudomonadati</taxon>
        <taxon>Pseudomonadota</taxon>
        <taxon>Betaproteobacteria</taxon>
        <taxon>Neisseriales</taxon>
        <taxon>Neisseriaceae</taxon>
        <taxon>Neisseria</taxon>
    </lineage>
</organism>
<protein>
    <submittedName>
        <fullName evidence="1">Uncharacterized protein</fullName>
    </submittedName>
</protein>
<accession>A0ABV1JIF1</accession>
<keyword evidence="2" id="KW-1185">Reference proteome</keyword>
<comment type="caution">
    <text evidence="1">The sequence shown here is derived from an EMBL/GenBank/DDBJ whole genome shotgun (WGS) entry which is preliminary data.</text>
</comment>
<proteinExistence type="predicted"/>